<evidence type="ECO:0000256" key="1">
    <source>
        <dbReference type="ARBA" id="ARBA00004141"/>
    </source>
</evidence>
<feature type="domain" description="EamA" evidence="7">
    <location>
        <begin position="225"/>
        <end position="361"/>
    </location>
</feature>
<feature type="compositionally biased region" description="Basic and acidic residues" evidence="5">
    <location>
        <begin position="22"/>
        <end position="31"/>
    </location>
</feature>
<feature type="transmembrane region" description="Helical" evidence="6">
    <location>
        <begin position="136"/>
        <end position="155"/>
    </location>
</feature>
<accession>A0A2P4YUJ4</accession>
<dbReference type="GO" id="GO:0016020">
    <property type="term" value="C:membrane"/>
    <property type="evidence" value="ECO:0007669"/>
    <property type="project" value="UniProtKB-SubCell"/>
</dbReference>
<keyword evidence="3 6" id="KW-1133">Transmembrane helix</keyword>
<evidence type="ECO:0000313" key="9">
    <source>
        <dbReference type="Proteomes" id="UP000237271"/>
    </source>
</evidence>
<evidence type="ECO:0000256" key="6">
    <source>
        <dbReference type="SAM" id="Phobius"/>
    </source>
</evidence>
<feature type="transmembrane region" description="Helical" evidence="6">
    <location>
        <begin position="284"/>
        <end position="305"/>
    </location>
</feature>
<feature type="transmembrane region" description="Helical" evidence="6">
    <location>
        <begin position="224"/>
        <end position="243"/>
    </location>
</feature>
<gene>
    <name evidence="8" type="ORF">PHPALM_553</name>
</gene>
<feature type="transmembrane region" description="Helical" evidence="6">
    <location>
        <begin position="341"/>
        <end position="362"/>
    </location>
</feature>
<feature type="transmembrane region" description="Helical" evidence="6">
    <location>
        <begin position="255"/>
        <end position="278"/>
    </location>
</feature>
<dbReference type="PANTHER" id="PTHR22911">
    <property type="entry name" value="ACYL-MALONYL CONDENSING ENZYME-RELATED"/>
    <property type="match status" value="1"/>
</dbReference>
<dbReference type="OrthoDB" id="306876at2759"/>
<sequence length="369" mass="40760">MTPNSSRFTVQPLPSHVPRSLPDPKTKHGDEVENDVQPLLNACSSDDPVSKSDVDDFAVPVKGGSAWWNMKRVQGLGYIVFAGLNFSIASICIKYASHRVTSHETVFWRMIVALVLNYIWARYKKRKLVVEPKYRGLLLFRCIVGTIGVNVQFYAMSKMVLTDAVVIILTSPIFTFFLGAAVLGEKINRIDLLAGITSFLGVMFVTRPAFLFPTDGVTKQAPALAVYCAIGGSVTSAVVYILLRRLSKVDHLVAIHYFFVFGTCTSIMTILLLGVHMTVAFEPVFLFAIFGSGFFSFIGQVFMTMGFQREKAGIASVMRYFDVVFVVAMDVLVLGEQLGEHVNTLTLLGASIIMAGVSMIVLRRAREKE</sequence>
<evidence type="ECO:0000259" key="7">
    <source>
        <dbReference type="Pfam" id="PF00892"/>
    </source>
</evidence>
<feature type="transmembrane region" description="Helical" evidence="6">
    <location>
        <begin position="75"/>
        <end position="96"/>
    </location>
</feature>
<name>A0A2P4YUJ4_9STRA</name>
<keyword evidence="9" id="KW-1185">Reference proteome</keyword>
<dbReference type="PANTHER" id="PTHR22911:SF6">
    <property type="entry name" value="SOLUTE CARRIER FAMILY 35 MEMBER G1"/>
    <property type="match status" value="1"/>
</dbReference>
<evidence type="ECO:0000256" key="4">
    <source>
        <dbReference type="ARBA" id="ARBA00023136"/>
    </source>
</evidence>
<protein>
    <submittedName>
        <fullName evidence="8">Drug/Metabolite Transporter (DMT) Superfamily</fullName>
    </submittedName>
</protein>
<comment type="subcellular location">
    <subcellularLocation>
        <location evidence="1">Membrane</location>
        <topology evidence="1">Multi-pass membrane protein</topology>
    </subcellularLocation>
</comment>
<dbReference type="SUPFAM" id="SSF103481">
    <property type="entry name" value="Multidrug resistance efflux transporter EmrE"/>
    <property type="match status" value="2"/>
</dbReference>
<organism evidence="8 9">
    <name type="scientific">Phytophthora palmivora</name>
    <dbReference type="NCBI Taxonomy" id="4796"/>
    <lineage>
        <taxon>Eukaryota</taxon>
        <taxon>Sar</taxon>
        <taxon>Stramenopiles</taxon>
        <taxon>Oomycota</taxon>
        <taxon>Peronosporomycetes</taxon>
        <taxon>Peronosporales</taxon>
        <taxon>Peronosporaceae</taxon>
        <taxon>Phytophthora</taxon>
    </lineage>
</organism>
<dbReference type="Pfam" id="PF00892">
    <property type="entry name" value="EamA"/>
    <property type="match status" value="2"/>
</dbReference>
<keyword evidence="2 6" id="KW-0812">Transmembrane</keyword>
<evidence type="ECO:0000313" key="8">
    <source>
        <dbReference type="EMBL" id="POM81471.1"/>
    </source>
</evidence>
<feature type="region of interest" description="Disordered" evidence="5">
    <location>
        <begin position="1"/>
        <end position="33"/>
    </location>
</feature>
<feature type="transmembrane region" description="Helical" evidence="6">
    <location>
        <begin position="108"/>
        <end position="124"/>
    </location>
</feature>
<dbReference type="EMBL" id="NCKW01000074">
    <property type="protein sequence ID" value="POM81471.1"/>
    <property type="molecule type" value="Genomic_DNA"/>
</dbReference>
<feature type="transmembrane region" description="Helical" evidence="6">
    <location>
        <begin position="161"/>
        <end position="183"/>
    </location>
</feature>
<feature type="transmembrane region" description="Helical" evidence="6">
    <location>
        <begin position="317"/>
        <end position="335"/>
    </location>
</feature>
<comment type="caution">
    <text evidence="8">The sequence shown here is derived from an EMBL/GenBank/DDBJ whole genome shotgun (WGS) entry which is preliminary data.</text>
</comment>
<dbReference type="InterPro" id="IPR000620">
    <property type="entry name" value="EamA_dom"/>
</dbReference>
<reference evidence="8 9" key="1">
    <citation type="journal article" date="2017" name="Genome Biol. Evol.">
        <title>Phytophthora megakarya and P. palmivora, closely related causal agents of cacao black pod rot, underwent increases in genome sizes and gene numbers by different mechanisms.</title>
        <authorList>
            <person name="Ali S.S."/>
            <person name="Shao J."/>
            <person name="Lary D.J."/>
            <person name="Kronmiller B."/>
            <person name="Shen D."/>
            <person name="Strem M.D."/>
            <person name="Amoako-Attah I."/>
            <person name="Akrofi A.Y."/>
            <person name="Begoude B.A."/>
            <person name="Ten Hoopen G.M."/>
            <person name="Coulibaly K."/>
            <person name="Kebe B.I."/>
            <person name="Melnick R.L."/>
            <person name="Guiltinan M.J."/>
            <person name="Tyler B.M."/>
            <person name="Meinhardt L.W."/>
            <person name="Bailey B.A."/>
        </authorList>
    </citation>
    <scope>NUCLEOTIDE SEQUENCE [LARGE SCALE GENOMIC DNA]</scope>
    <source>
        <strain evidence="9">sbr112.9</strain>
    </source>
</reference>
<dbReference type="InterPro" id="IPR037185">
    <property type="entry name" value="EmrE-like"/>
</dbReference>
<proteinExistence type="predicted"/>
<dbReference type="Proteomes" id="UP000237271">
    <property type="component" value="Unassembled WGS sequence"/>
</dbReference>
<keyword evidence="4 6" id="KW-0472">Membrane</keyword>
<evidence type="ECO:0000256" key="3">
    <source>
        <dbReference type="ARBA" id="ARBA00022989"/>
    </source>
</evidence>
<evidence type="ECO:0000256" key="2">
    <source>
        <dbReference type="ARBA" id="ARBA00022692"/>
    </source>
</evidence>
<feature type="domain" description="EamA" evidence="7">
    <location>
        <begin position="75"/>
        <end position="206"/>
    </location>
</feature>
<evidence type="ECO:0000256" key="5">
    <source>
        <dbReference type="SAM" id="MobiDB-lite"/>
    </source>
</evidence>
<dbReference type="AlphaFoldDB" id="A0A2P4YUJ4"/>
<feature type="transmembrane region" description="Helical" evidence="6">
    <location>
        <begin position="190"/>
        <end position="212"/>
    </location>
</feature>